<evidence type="ECO:0000313" key="15">
    <source>
        <dbReference type="EMBL" id="WFG38295.1"/>
    </source>
</evidence>
<evidence type="ECO:0000256" key="11">
    <source>
        <dbReference type="ARBA" id="ARBA00023136"/>
    </source>
</evidence>
<keyword evidence="7" id="KW-0812">Transmembrane</keyword>
<dbReference type="Proteomes" id="UP001321249">
    <property type="component" value="Unassembled WGS sequence"/>
</dbReference>
<evidence type="ECO:0000259" key="13">
    <source>
        <dbReference type="Pfam" id="PF00535"/>
    </source>
</evidence>
<comment type="similarity">
    <text evidence="3">Belongs to the glycosyltransferase 2 family.</text>
</comment>
<evidence type="ECO:0000256" key="10">
    <source>
        <dbReference type="ARBA" id="ARBA00022989"/>
    </source>
</evidence>
<dbReference type="Proteomes" id="UP001219901">
    <property type="component" value="Chromosome"/>
</dbReference>
<dbReference type="AlphaFoldDB" id="A0AAJ5ZFC1"/>
<dbReference type="EC" id="2.4.1.117" evidence="4"/>
<evidence type="ECO:0000256" key="2">
    <source>
        <dbReference type="ARBA" id="ARBA00004922"/>
    </source>
</evidence>
<evidence type="ECO:0000313" key="16">
    <source>
        <dbReference type="Proteomes" id="UP001219901"/>
    </source>
</evidence>
<dbReference type="EMBL" id="WMBE01000002">
    <property type="protein sequence ID" value="MDG0866875.1"/>
    <property type="molecule type" value="Genomic_DNA"/>
</dbReference>
<gene>
    <name evidence="14" type="ORF">GKO46_07280</name>
    <name evidence="15" type="ORF">GKO48_01285</name>
</gene>
<feature type="domain" description="Glycosyltransferase 2-like" evidence="13">
    <location>
        <begin position="10"/>
        <end position="184"/>
    </location>
</feature>
<evidence type="ECO:0000256" key="1">
    <source>
        <dbReference type="ARBA" id="ARBA00004389"/>
    </source>
</evidence>
<proteinExistence type="inferred from homology"/>
<comment type="subcellular location">
    <subcellularLocation>
        <location evidence="1">Endoplasmic reticulum membrane</location>
        <topology evidence="1">Single-pass membrane protein</topology>
    </subcellularLocation>
</comment>
<evidence type="ECO:0000256" key="5">
    <source>
        <dbReference type="ARBA" id="ARBA00022676"/>
    </source>
</evidence>
<evidence type="ECO:0000256" key="12">
    <source>
        <dbReference type="ARBA" id="ARBA00045097"/>
    </source>
</evidence>
<organism evidence="15 16">
    <name type="scientific">Candidatus Lucifugimonas marina</name>
    <dbReference type="NCBI Taxonomy" id="3038979"/>
    <lineage>
        <taxon>Bacteria</taxon>
        <taxon>Bacillati</taxon>
        <taxon>Chloroflexota</taxon>
        <taxon>Dehalococcoidia</taxon>
        <taxon>SAR202 cluster</taxon>
        <taxon>Candidatus Lucifugimonadales</taxon>
        <taxon>Candidatus Lucifugimonadaceae</taxon>
        <taxon>Candidatus Lucifugimonas</taxon>
    </lineage>
</organism>
<dbReference type="PANTHER" id="PTHR10859">
    <property type="entry name" value="GLYCOSYL TRANSFERASE"/>
    <property type="match status" value="1"/>
</dbReference>
<keyword evidence="6" id="KW-0808">Transferase</keyword>
<dbReference type="InterPro" id="IPR029044">
    <property type="entry name" value="Nucleotide-diphossugar_trans"/>
</dbReference>
<evidence type="ECO:0000256" key="6">
    <source>
        <dbReference type="ARBA" id="ARBA00022679"/>
    </source>
</evidence>
<keyword evidence="8" id="KW-0256">Endoplasmic reticulum</keyword>
<keyword evidence="5" id="KW-0328">Glycosyltransferase</keyword>
<name>A0AAJ5ZFC1_9CHLR</name>
<evidence type="ECO:0000313" key="17">
    <source>
        <dbReference type="Proteomes" id="UP001321249"/>
    </source>
</evidence>
<evidence type="ECO:0000256" key="9">
    <source>
        <dbReference type="ARBA" id="ARBA00022968"/>
    </source>
</evidence>
<reference evidence="15" key="2">
    <citation type="journal article" date="2023" name="Nat. Commun.">
        <title>Cultivation of marine bacteria of the SAR202 clade.</title>
        <authorList>
            <person name="Lim Y."/>
            <person name="Seo J.H."/>
            <person name="Giovannoni S.J."/>
            <person name="Kang I."/>
            <person name="Cho J.C."/>
        </authorList>
    </citation>
    <scope>NUCLEOTIDE SEQUENCE</scope>
    <source>
        <strain evidence="15">JH1073</strain>
    </source>
</reference>
<dbReference type="GO" id="GO:0004581">
    <property type="term" value="F:dolichyl-phosphate beta-glucosyltransferase activity"/>
    <property type="evidence" value="ECO:0007669"/>
    <property type="project" value="UniProtKB-EC"/>
</dbReference>
<protein>
    <recommendedName>
        <fullName evidence="4">dolichyl-phosphate beta-glucosyltransferase</fullName>
        <ecNumber evidence="4">2.4.1.117</ecNumber>
    </recommendedName>
</protein>
<dbReference type="PANTHER" id="PTHR10859:SF91">
    <property type="entry name" value="DOLICHYL-PHOSPHATE BETA-GLUCOSYLTRANSFERASE"/>
    <property type="match status" value="1"/>
</dbReference>
<keyword evidence="9" id="KW-0735">Signal-anchor</keyword>
<dbReference type="EMBL" id="CP046147">
    <property type="protein sequence ID" value="WFG38295.1"/>
    <property type="molecule type" value="Genomic_DNA"/>
</dbReference>
<evidence type="ECO:0000256" key="7">
    <source>
        <dbReference type="ARBA" id="ARBA00022692"/>
    </source>
</evidence>
<accession>A0AAJ5ZFC1</accession>
<evidence type="ECO:0000256" key="3">
    <source>
        <dbReference type="ARBA" id="ARBA00006739"/>
    </source>
</evidence>
<dbReference type="Gene3D" id="3.90.550.10">
    <property type="entry name" value="Spore Coat Polysaccharide Biosynthesis Protein SpsA, Chain A"/>
    <property type="match status" value="1"/>
</dbReference>
<dbReference type="CDD" id="cd04188">
    <property type="entry name" value="DPG_synthase"/>
    <property type="match status" value="1"/>
</dbReference>
<reference evidence="16" key="3">
    <citation type="submission" date="2023-06" db="EMBL/GenBank/DDBJ databases">
        <title>Pangenomics reveal diversification of enzyme families and niche specialization in globally abundant SAR202 bacteria.</title>
        <authorList>
            <person name="Saw J.H.W."/>
        </authorList>
    </citation>
    <scope>NUCLEOTIDE SEQUENCE [LARGE SCALE GENOMIC DNA]</scope>
    <source>
        <strain evidence="16">JH1073</strain>
    </source>
</reference>
<sequence length="257" mass="28052">MRNLTQPYLSVVIPAFNEEERIASTVEALVAYLESWAGERTWELLVVSDGSTDSTAKIVSDISAGNSKVRLVDAPHGGKGAAVRRGMDEAAGEWRFLCDADLSMPASNLGRFFEGSGSNSGNPRYDVSIGSREAQGAKRFSEPRSRHIKGRLFNYAVKVLALRGIEDTQCGFKLFSAEAARKLFPHQSLDGWAFDVELLVLAKTAKFSIGEIPIDWYYGEGSKMTLTKGLIAVLDVARVGLNRVLRKYGSVERKGGA</sequence>
<dbReference type="InterPro" id="IPR001173">
    <property type="entry name" value="Glyco_trans_2-like"/>
</dbReference>
<comment type="pathway">
    <text evidence="2">Protein modification; protein glycosylation.</text>
</comment>
<comment type="catalytic activity">
    <reaction evidence="12">
        <text>a di-trans,poly-cis-dolichyl phosphate + UDP-alpha-D-glucose = a di-trans,poly-cis-dolichyl beta-D-glucosyl phosphate + UDP</text>
        <dbReference type="Rhea" id="RHEA:15401"/>
        <dbReference type="Rhea" id="RHEA-COMP:19498"/>
        <dbReference type="Rhea" id="RHEA-COMP:19502"/>
        <dbReference type="ChEBI" id="CHEBI:57525"/>
        <dbReference type="ChEBI" id="CHEBI:57683"/>
        <dbReference type="ChEBI" id="CHEBI:58223"/>
        <dbReference type="ChEBI" id="CHEBI:58885"/>
        <dbReference type="EC" id="2.4.1.117"/>
    </reaction>
    <physiologicalReaction direction="left-to-right" evidence="12">
        <dbReference type="Rhea" id="RHEA:15402"/>
    </physiologicalReaction>
</comment>
<dbReference type="SUPFAM" id="SSF53448">
    <property type="entry name" value="Nucleotide-diphospho-sugar transferases"/>
    <property type="match status" value="1"/>
</dbReference>
<keyword evidence="16" id="KW-1185">Reference proteome</keyword>
<evidence type="ECO:0000256" key="8">
    <source>
        <dbReference type="ARBA" id="ARBA00022824"/>
    </source>
</evidence>
<keyword evidence="10" id="KW-1133">Transmembrane helix</keyword>
<dbReference type="Pfam" id="PF00535">
    <property type="entry name" value="Glycos_transf_2"/>
    <property type="match status" value="1"/>
</dbReference>
<keyword evidence="11" id="KW-0472">Membrane</keyword>
<evidence type="ECO:0000313" key="14">
    <source>
        <dbReference type="EMBL" id="MDG0866875.1"/>
    </source>
</evidence>
<evidence type="ECO:0000256" key="4">
    <source>
        <dbReference type="ARBA" id="ARBA00012583"/>
    </source>
</evidence>
<dbReference type="GO" id="GO:0006487">
    <property type="term" value="P:protein N-linked glycosylation"/>
    <property type="evidence" value="ECO:0007669"/>
    <property type="project" value="TreeGrafter"/>
</dbReference>
<dbReference type="InterPro" id="IPR035518">
    <property type="entry name" value="DPG_synthase"/>
</dbReference>
<reference evidence="16 17" key="1">
    <citation type="submission" date="2019-11" db="EMBL/GenBank/DDBJ databases">
        <authorList>
            <person name="Cho J.-C."/>
        </authorList>
    </citation>
    <scope>NUCLEOTIDE SEQUENCE [LARGE SCALE GENOMIC DNA]</scope>
    <source>
        <strain evidence="15 16">JH1073</strain>
        <strain evidence="14 17">JH702</strain>
    </source>
</reference>